<dbReference type="FunFam" id="2.40.110.10:FF:000006">
    <property type="entry name" value="very long-chain specific acyl-CoA dehydrogenase, mitochondrial"/>
    <property type="match status" value="1"/>
</dbReference>
<dbReference type="InterPro" id="IPR049448">
    <property type="entry name" value="ACAD9/ACADV-like_C"/>
</dbReference>
<evidence type="ECO:0000256" key="15">
    <source>
        <dbReference type="ARBA" id="ARBA00048725"/>
    </source>
</evidence>
<keyword evidence="12" id="KW-0472">Membrane</keyword>
<evidence type="ECO:0000256" key="8">
    <source>
        <dbReference type="ARBA" id="ARBA00022946"/>
    </source>
</evidence>
<evidence type="ECO:0000256" key="14">
    <source>
        <dbReference type="ARBA" id="ARBA00047916"/>
    </source>
</evidence>
<evidence type="ECO:0000259" key="32">
    <source>
        <dbReference type="Pfam" id="PF00441"/>
    </source>
</evidence>
<dbReference type="SUPFAM" id="SSF47203">
    <property type="entry name" value="Acyl-CoA dehydrogenase C-terminal domain-like"/>
    <property type="match status" value="2"/>
</dbReference>
<comment type="caution">
    <text evidence="36">The sequence shown here is derived from an EMBL/GenBank/DDBJ whole genome shotgun (WGS) entry which is preliminary data.</text>
</comment>
<dbReference type="Pfam" id="PF02770">
    <property type="entry name" value="Acyl-CoA_dh_M"/>
    <property type="match status" value="1"/>
</dbReference>
<keyword evidence="4" id="KW-0597">Phosphoprotein</keyword>
<comment type="catalytic activity">
    <reaction evidence="19">
        <text>(9E)-octadecenoyl-CoA + oxidized [electron-transfer flavoprotein] + H(+) = (2E,9E)-octadecadienoyl-CoA + reduced [electron-transfer flavoprotein]</text>
        <dbReference type="Rhea" id="RHEA:48192"/>
        <dbReference type="Rhea" id="RHEA-COMP:10685"/>
        <dbReference type="Rhea" id="RHEA-COMP:10686"/>
        <dbReference type="ChEBI" id="CHEBI:15378"/>
        <dbReference type="ChEBI" id="CHEBI:57692"/>
        <dbReference type="ChEBI" id="CHEBI:58307"/>
        <dbReference type="ChEBI" id="CHEBI:77537"/>
        <dbReference type="ChEBI" id="CHEBI:77552"/>
    </reaction>
    <physiologicalReaction direction="left-to-right" evidence="19">
        <dbReference type="Rhea" id="RHEA:48193"/>
    </physiologicalReaction>
</comment>
<evidence type="ECO:0000256" key="28">
    <source>
        <dbReference type="ARBA" id="ARBA00064101"/>
    </source>
</evidence>
<dbReference type="SUPFAM" id="SSF56645">
    <property type="entry name" value="Acyl-CoA dehydrogenase NM domain-like"/>
    <property type="match status" value="1"/>
</dbReference>
<comment type="similarity">
    <text evidence="3 31">Belongs to the acyl-CoA dehydrogenase family.</text>
</comment>
<accession>A0A8J2WNM8</accession>
<evidence type="ECO:0000256" key="19">
    <source>
        <dbReference type="ARBA" id="ARBA00050339"/>
    </source>
</evidence>
<feature type="domain" description="Acyl-CoA dehydrogenase/oxidase C-terminal" evidence="32">
    <location>
        <begin position="305"/>
        <end position="451"/>
    </location>
</feature>
<evidence type="ECO:0000259" key="34">
    <source>
        <dbReference type="Pfam" id="PF02771"/>
    </source>
</evidence>
<dbReference type="AlphaFoldDB" id="A0A8J2WNM8"/>
<dbReference type="InterPro" id="IPR006089">
    <property type="entry name" value="Acyl-CoA_DH_CS"/>
</dbReference>
<evidence type="ECO:0000256" key="29">
    <source>
        <dbReference type="ARBA" id="ARBA00073945"/>
    </source>
</evidence>
<keyword evidence="37" id="KW-1185">Reference proteome</keyword>
<sequence>MASYKFLASKSSWMPILTRHVSKSYYFRTAQLSCSASMYEKDIKEYKAPQTEATTEVKKLKRPPFGKNLFLGKFDTEVLAFPEVLDKERLQMLEEMVAPVEKFFEAIDSKKIDAEGEIPKETLDGLKALGLFGQQIPTDYGGLGFNATEFSRIAEITALDSSVAVILAAHQSIGLKGLLIAGNEEQKAKYLPRLASGEWTAAFCLTEPGSGSDAGSVQTKAVLSDDGDYWIMNGNKIWISNGGIADFFTVFAKTPVRNIAGEMEDRVTAFLVERSFGGVTNGKPEDKLGIRGSNTLPENVLGEVGAGFKIALNILNSGRFSMGSSGAGMLKKLLGWSAEHAINRKQFGKPLMEFELIQEKFAKMATTIYAMESMSYLTSGMLDSYEEPDCAMEAAMVKVFSSEAVWNCTSECLQILGGLGYMKDYPYERYLRDARILLIFEGTNEILRILISILGLQHAGKSLADIVRKVRNPTANPGYVLKKMWRRFRRNPQNPRLDLNLNYYLHPNLRRPSELLEKRVLQFEIAVENLLSYYGKEVGNKQMDLRRVADIAIDLFAMTAVLSRSSRAYCIGLRNAEHELALANSFCVEADLRCERNITELFGGDFVTQDLAMKKIAETIFQNKGYCAEHPLKQNL</sequence>
<evidence type="ECO:0000256" key="20">
    <source>
        <dbReference type="ARBA" id="ARBA00050383"/>
    </source>
</evidence>
<dbReference type="Gene3D" id="1.10.540.10">
    <property type="entry name" value="Acyl-CoA dehydrogenase/oxidase, N-terminal domain"/>
    <property type="match status" value="1"/>
</dbReference>
<keyword evidence="7 31" id="KW-0274">FAD</keyword>
<comment type="catalytic activity">
    <reaction evidence="18">
        <text>octadecanoyl-CoA + oxidized [electron-transfer flavoprotein] + H(+) = (2E)-octadecenoyl-CoA + reduced [electron-transfer flavoprotein]</text>
        <dbReference type="Rhea" id="RHEA:47240"/>
        <dbReference type="Rhea" id="RHEA-COMP:10685"/>
        <dbReference type="Rhea" id="RHEA-COMP:10686"/>
        <dbReference type="ChEBI" id="CHEBI:15378"/>
        <dbReference type="ChEBI" id="CHEBI:57394"/>
        <dbReference type="ChEBI" id="CHEBI:57692"/>
        <dbReference type="ChEBI" id="CHEBI:58307"/>
        <dbReference type="ChEBI" id="CHEBI:71412"/>
    </reaction>
    <physiologicalReaction direction="left-to-right" evidence="18">
        <dbReference type="Rhea" id="RHEA:47241"/>
    </physiologicalReaction>
</comment>
<evidence type="ECO:0000256" key="16">
    <source>
        <dbReference type="ARBA" id="ARBA00049038"/>
    </source>
</evidence>
<dbReference type="Gene3D" id="2.40.110.10">
    <property type="entry name" value="Butyryl-CoA Dehydrogenase, subunit A, domain 2"/>
    <property type="match status" value="1"/>
</dbReference>
<evidence type="ECO:0000259" key="33">
    <source>
        <dbReference type="Pfam" id="PF02770"/>
    </source>
</evidence>
<keyword evidence="6" id="KW-0999">Mitochondrion inner membrane</keyword>
<evidence type="ECO:0000256" key="26">
    <source>
        <dbReference type="ARBA" id="ARBA00052466"/>
    </source>
</evidence>
<evidence type="ECO:0000256" key="6">
    <source>
        <dbReference type="ARBA" id="ARBA00022792"/>
    </source>
</evidence>
<evidence type="ECO:0000256" key="17">
    <source>
        <dbReference type="ARBA" id="ARBA00049140"/>
    </source>
</evidence>
<dbReference type="Gene3D" id="1.20.140.10">
    <property type="entry name" value="Butyryl-CoA Dehydrogenase, subunit A, domain 3"/>
    <property type="match status" value="2"/>
</dbReference>
<dbReference type="GO" id="GO:0006631">
    <property type="term" value="P:fatty acid metabolic process"/>
    <property type="evidence" value="ECO:0007669"/>
    <property type="project" value="UniProtKB-ARBA"/>
</dbReference>
<evidence type="ECO:0000256" key="30">
    <source>
        <dbReference type="ARBA" id="ARBA00076025"/>
    </source>
</evidence>
<keyword evidence="10 31" id="KW-0560">Oxidoreductase</keyword>
<dbReference type="PANTHER" id="PTHR43884">
    <property type="entry name" value="ACYL-COA DEHYDROGENASE"/>
    <property type="match status" value="1"/>
</dbReference>
<dbReference type="OrthoDB" id="354at2759"/>
<dbReference type="Pfam" id="PF02771">
    <property type="entry name" value="Acyl-CoA_dh_N"/>
    <property type="match status" value="1"/>
</dbReference>
<dbReference type="PROSITE" id="PS00072">
    <property type="entry name" value="ACYL_COA_DH_1"/>
    <property type="match status" value="1"/>
</dbReference>
<organism evidence="36 37">
    <name type="scientific">Daphnia galeata</name>
    <dbReference type="NCBI Taxonomy" id="27404"/>
    <lineage>
        <taxon>Eukaryota</taxon>
        <taxon>Metazoa</taxon>
        <taxon>Ecdysozoa</taxon>
        <taxon>Arthropoda</taxon>
        <taxon>Crustacea</taxon>
        <taxon>Branchiopoda</taxon>
        <taxon>Diplostraca</taxon>
        <taxon>Cladocera</taxon>
        <taxon>Anomopoda</taxon>
        <taxon>Daphniidae</taxon>
        <taxon>Daphnia</taxon>
    </lineage>
</organism>
<reference evidence="36" key="1">
    <citation type="submission" date="2021-11" db="EMBL/GenBank/DDBJ databases">
        <authorList>
            <person name="Schell T."/>
        </authorList>
    </citation>
    <scope>NUCLEOTIDE SEQUENCE</scope>
    <source>
        <strain evidence="36">M5</strain>
    </source>
</reference>
<evidence type="ECO:0000256" key="2">
    <source>
        <dbReference type="ARBA" id="ARBA00004443"/>
    </source>
</evidence>
<evidence type="ECO:0000256" key="7">
    <source>
        <dbReference type="ARBA" id="ARBA00022827"/>
    </source>
</evidence>
<evidence type="ECO:0000256" key="1">
    <source>
        <dbReference type="ARBA" id="ARBA00001974"/>
    </source>
</evidence>
<comment type="catalytic activity">
    <reaction evidence="26">
        <text>nonanoyl-CoA + oxidized [electron-transfer flavoprotein] + H(+) = (2E)-nonenoyl-CoA + reduced [electron-transfer flavoprotein]</text>
        <dbReference type="Rhea" id="RHEA:48208"/>
        <dbReference type="Rhea" id="RHEA-COMP:10685"/>
        <dbReference type="Rhea" id="RHEA-COMP:10686"/>
        <dbReference type="ChEBI" id="CHEBI:15378"/>
        <dbReference type="ChEBI" id="CHEBI:57692"/>
        <dbReference type="ChEBI" id="CHEBI:58307"/>
        <dbReference type="ChEBI" id="CHEBI:76291"/>
        <dbReference type="ChEBI" id="CHEBI:76292"/>
    </reaction>
    <physiologicalReaction direction="left-to-right" evidence="26">
        <dbReference type="Rhea" id="RHEA:48209"/>
    </physiologicalReaction>
</comment>
<dbReference type="InterPro" id="IPR037069">
    <property type="entry name" value="AcylCoA_DH/ox_N_sf"/>
</dbReference>
<gene>
    <name evidence="36" type="ORF">DGAL_LOCUS13430</name>
</gene>
<comment type="catalytic activity">
    <reaction evidence="23">
        <text>(4Z,7Z,10Z,13Z,16Z,19Z)-docosahexaenoyl-CoA + oxidized [electron-transfer flavoprotein] + H(+) = (2E,4Z,7Z,10Z,13Z,16Z,19Z)-docosaheptaenoyl-CoA + reduced [electron-transfer flavoprotein]</text>
        <dbReference type="Rhea" id="RHEA:48184"/>
        <dbReference type="Rhea" id="RHEA-COMP:10685"/>
        <dbReference type="Rhea" id="RHEA-COMP:10686"/>
        <dbReference type="ChEBI" id="CHEBI:15378"/>
        <dbReference type="ChEBI" id="CHEBI:57692"/>
        <dbReference type="ChEBI" id="CHEBI:58307"/>
        <dbReference type="ChEBI" id="CHEBI:74298"/>
        <dbReference type="ChEBI" id="CHEBI:77559"/>
    </reaction>
    <physiologicalReaction direction="left-to-right" evidence="23">
        <dbReference type="Rhea" id="RHEA:48185"/>
    </physiologicalReaction>
</comment>
<evidence type="ECO:0000256" key="18">
    <source>
        <dbReference type="ARBA" id="ARBA00049224"/>
    </source>
</evidence>
<comment type="catalytic activity">
    <reaction evidence="21">
        <text>(9Z,12Z)-octadecadienoyl-CoA + oxidized [electron-transfer flavoprotein] + H(+) = (2E,9Z,12Z)-octadecatrienoyl-CoA + reduced [electron-transfer flavoprotein]</text>
        <dbReference type="Rhea" id="RHEA:48188"/>
        <dbReference type="Rhea" id="RHEA-COMP:10685"/>
        <dbReference type="Rhea" id="RHEA-COMP:10686"/>
        <dbReference type="ChEBI" id="CHEBI:15378"/>
        <dbReference type="ChEBI" id="CHEBI:57383"/>
        <dbReference type="ChEBI" id="CHEBI:57692"/>
        <dbReference type="ChEBI" id="CHEBI:58307"/>
        <dbReference type="ChEBI" id="CHEBI:77558"/>
    </reaction>
    <physiologicalReaction direction="left-to-right" evidence="21">
        <dbReference type="Rhea" id="RHEA:48189"/>
    </physiologicalReaction>
</comment>
<dbReference type="FunFam" id="1.20.140.10:FF:000008">
    <property type="entry name" value="acyl-CoA dehydrogenase family member 9, mitochondrial"/>
    <property type="match status" value="1"/>
</dbReference>
<dbReference type="Pfam" id="PF21343">
    <property type="entry name" value="ACAD9-ACADV_C"/>
    <property type="match status" value="1"/>
</dbReference>
<comment type="catalytic activity">
    <reaction evidence="20">
        <text>pentadecanoyl-CoA + oxidized [electron-transfer flavoprotein] + H(+) = (2E)-pentadecenoyl-CoA + reduced [electron-transfer flavoprotein]</text>
        <dbReference type="Rhea" id="RHEA:48204"/>
        <dbReference type="Rhea" id="RHEA-COMP:10685"/>
        <dbReference type="Rhea" id="RHEA-COMP:10686"/>
        <dbReference type="ChEBI" id="CHEBI:15378"/>
        <dbReference type="ChEBI" id="CHEBI:57692"/>
        <dbReference type="ChEBI" id="CHEBI:58307"/>
        <dbReference type="ChEBI" id="CHEBI:74309"/>
        <dbReference type="ChEBI" id="CHEBI:77545"/>
    </reaction>
    <physiologicalReaction direction="left-to-right" evidence="20">
        <dbReference type="Rhea" id="RHEA:48205"/>
    </physiologicalReaction>
</comment>
<comment type="catalytic activity">
    <reaction evidence="14">
        <text>oxidized [electron-transfer flavoprotein] + hexadecanoyl-CoA + H(+) = (2E)-hexadecenoyl-CoA + reduced [electron-transfer flavoprotein]</text>
        <dbReference type="Rhea" id="RHEA:43448"/>
        <dbReference type="Rhea" id="RHEA-COMP:10685"/>
        <dbReference type="Rhea" id="RHEA-COMP:10686"/>
        <dbReference type="ChEBI" id="CHEBI:15378"/>
        <dbReference type="ChEBI" id="CHEBI:57379"/>
        <dbReference type="ChEBI" id="CHEBI:57692"/>
        <dbReference type="ChEBI" id="CHEBI:58307"/>
        <dbReference type="ChEBI" id="CHEBI:61526"/>
    </reaction>
    <physiologicalReaction direction="left-to-right" evidence="14">
        <dbReference type="Rhea" id="RHEA:43449"/>
    </physiologicalReaction>
</comment>
<keyword evidence="8" id="KW-0809">Transit peptide</keyword>
<dbReference type="InterPro" id="IPR013786">
    <property type="entry name" value="AcylCoA_DH/ox_N"/>
</dbReference>
<dbReference type="GO" id="GO:0005743">
    <property type="term" value="C:mitochondrial inner membrane"/>
    <property type="evidence" value="ECO:0007669"/>
    <property type="project" value="UniProtKB-SubCell"/>
</dbReference>
<evidence type="ECO:0000256" key="25">
    <source>
        <dbReference type="ARBA" id="ARBA00052438"/>
    </source>
</evidence>
<evidence type="ECO:0000313" key="37">
    <source>
        <dbReference type="Proteomes" id="UP000789390"/>
    </source>
</evidence>
<dbReference type="InterPro" id="IPR009075">
    <property type="entry name" value="AcylCo_DH/oxidase_C"/>
</dbReference>
<evidence type="ECO:0000256" key="23">
    <source>
        <dbReference type="ARBA" id="ARBA00052172"/>
    </source>
</evidence>
<comment type="function">
    <text evidence="27">As part of the MCIA complex, primarily participates in the assembly of the mitochondrial complex I and therefore plays a role in oxidative phosphorylation. This moonlighting protein also has a dehydrogenase activity toward a broad range of substrates with greater specificity for long-chain unsaturated acyl-CoAs. However, in vivo, it does not seem to play a primary role in fatty acid oxidation. In addition, the function in complex I assembly is independent of the dehydrogenase activity of the protein.</text>
</comment>
<evidence type="ECO:0000256" key="24">
    <source>
        <dbReference type="ARBA" id="ARBA00052354"/>
    </source>
</evidence>
<evidence type="ECO:0000256" key="31">
    <source>
        <dbReference type="RuleBase" id="RU362125"/>
    </source>
</evidence>
<keyword evidence="5 31" id="KW-0285">Flavoprotein</keyword>
<dbReference type="InterPro" id="IPR009100">
    <property type="entry name" value="AcylCoA_DH/oxidase_NM_dom_sf"/>
</dbReference>
<feature type="domain" description="ACAD9/ACADV-like C-terminal" evidence="35">
    <location>
        <begin position="507"/>
        <end position="626"/>
    </location>
</feature>
<evidence type="ECO:0000256" key="13">
    <source>
        <dbReference type="ARBA" id="ARBA00047546"/>
    </source>
</evidence>
<comment type="catalytic activity">
    <reaction evidence="25">
        <text>undecanoyl-CoA + oxidized [electron-transfer flavoprotein] + H(+) = trans-2-undecenoyl-CoA + reduced [electron-transfer flavoprotein]</text>
        <dbReference type="Rhea" id="RHEA:48200"/>
        <dbReference type="Rhea" id="RHEA-COMP:10685"/>
        <dbReference type="Rhea" id="RHEA-COMP:10686"/>
        <dbReference type="ChEBI" id="CHEBI:15378"/>
        <dbReference type="ChEBI" id="CHEBI:57692"/>
        <dbReference type="ChEBI" id="CHEBI:58307"/>
        <dbReference type="ChEBI" id="CHEBI:77547"/>
        <dbReference type="ChEBI" id="CHEBI:77548"/>
    </reaction>
    <physiologicalReaction direction="left-to-right" evidence="25">
        <dbReference type="Rhea" id="RHEA:48201"/>
    </physiologicalReaction>
</comment>
<dbReference type="EMBL" id="CAKKLH010000297">
    <property type="protein sequence ID" value="CAH0109940.1"/>
    <property type="molecule type" value="Genomic_DNA"/>
</dbReference>
<evidence type="ECO:0000259" key="35">
    <source>
        <dbReference type="Pfam" id="PF21343"/>
    </source>
</evidence>
<evidence type="ECO:0000256" key="27">
    <source>
        <dbReference type="ARBA" id="ARBA00055983"/>
    </source>
</evidence>
<feature type="domain" description="Acyl-CoA oxidase/dehydrogenase middle" evidence="33">
    <location>
        <begin position="202"/>
        <end position="295"/>
    </location>
</feature>
<dbReference type="PROSITE" id="PS00073">
    <property type="entry name" value="ACYL_COA_DH_2"/>
    <property type="match status" value="1"/>
</dbReference>
<comment type="catalytic activity">
    <reaction evidence="22">
        <text>(9Z)-hexadecenoyl-CoA + oxidized [electron-transfer flavoprotein] + H(+) = (2E,9Z)-hexadecadienoyl-CoA + reduced [electron-transfer flavoprotein]</text>
        <dbReference type="Rhea" id="RHEA:47304"/>
        <dbReference type="Rhea" id="RHEA-COMP:10685"/>
        <dbReference type="Rhea" id="RHEA-COMP:10686"/>
        <dbReference type="ChEBI" id="CHEBI:15378"/>
        <dbReference type="ChEBI" id="CHEBI:57692"/>
        <dbReference type="ChEBI" id="CHEBI:58307"/>
        <dbReference type="ChEBI" id="CHEBI:61540"/>
        <dbReference type="ChEBI" id="CHEBI:77549"/>
    </reaction>
    <physiologicalReaction direction="left-to-right" evidence="22">
        <dbReference type="Rhea" id="RHEA:47305"/>
    </physiologicalReaction>
</comment>
<evidence type="ECO:0000313" key="36">
    <source>
        <dbReference type="EMBL" id="CAH0109940.1"/>
    </source>
</evidence>
<dbReference type="FunFam" id="1.20.140.10:FF:000023">
    <property type="entry name" value="Acyl-CoA dehydrogenase family member 9"/>
    <property type="match status" value="1"/>
</dbReference>
<evidence type="ECO:0000256" key="22">
    <source>
        <dbReference type="ARBA" id="ARBA00051582"/>
    </source>
</evidence>
<proteinExistence type="inferred from homology"/>
<evidence type="ECO:0000256" key="21">
    <source>
        <dbReference type="ARBA" id="ARBA00051128"/>
    </source>
</evidence>
<protein>
    <recommendedName>
        <fullName evidence="29">Complex I assembly factor ACAD9, mitochondrial</fullName>
    </recommendedName>
    <alternativeName>
        <fullName evidence="30">Acyl-CoA dehydrogenase family member 9</fullName>
    </alternativeName>
</protein>
<comment type="subunit">
    <text evidence="28">Homodimer. Interacts with NDUFAF1 and ECSIT. Part of the mitochondrial complex I assembly/MCIA complex that comprises at least the core subunits TMEM126B, NDUFAF1, ECSIT and ACAD9 and complement subunits such as COA1 and TMEM186. Interacts with TMEM70 and TMEM242.</text>
</comment>
<name>A0A8J2WNM8_9CRUS</name>
<comment type="subcellular location">
    <subcellularLocation>
        <location evidence="2">Mitochondrion inner membrane</location>
        <topology evidence="2">Peripheral membrane protein</topology>
        <orientation evidence="2">Matrix side</orientation>
    </subcellularLocation>
</comment>
<comment type="catalytic activity">
    <reaction evidence="24">
        <text>heptadecanoyl-CoA + oxidized [electron-transfer flavoprotein] + H(+) = trans-2-heptadecenoyl-CoA + reduced [electron-transfer flavoprotein]</text>
        <dbReference type="Rhea" id="RHEA:48196"/>
        <dbReference type="Rhea" id="RHEA-COMP:10685"/>
        <dbReference type="Rhea" id="RHEA-COMP:10686"/>
        <dbReference type="ChEBI" id="CHEBI:15378"/>
        <dbReference type="ChEBI" id="CHEBI:57692"/>
        <dbReference type="ChEBI" id="CHEBI:58307"/>
        <dbReference type="ChEBI" id="CHEBI:74307"/>
        <dbReference type="ChEBI" id="CHEBI:77551"/>
    </reaction>
    <physiologicalReaction direction="left-to-right" evidence="24">
        <dbReference type="Rhea" id="RHEA:48197"/>
    </physiologicalReaction>
</comment>
<comment type="catalytic activity">
    <reaction evidence="16">
        <text>tetradecanoyl-CoA + oxidized [electron-transfer flavoprotein] + H(+) = (2E)-tetradecenoyl-CoA + reduced [electron-transfer flavoprotein]</text>
        <dbReference type="Rhea" id="RHEA:47316"/>
        <dbReference type="Rhea" id="RHEA-COMP:10685"/>
        <dbReference type="Rhea" id="RHEA-COMP:10686"/>
        <dbReference type="ChEBI" id="CHEBI:15378"/>
        <dbReference type="ChEBI" id="CHEBI:57385"/>
        <dbReference type="ChEBI" id="CHEBI:57692"/>
        <dbReference type="ChEBI" id="CHEBI:58307"/>
        <dbReference type="ChEBI" id="CHEBI:61405"/>
    </reaction>
    <physiologicalReaction direction="left-to-right" evidence="16">
        <dbReference type="Rhea" id="RHEA:47317"/>
    </physiologicalReaction>
</comment>
<evidence type="ECO:0000256" key="9">
    <source>
        <dbReference type="ARBA" id="ARBA00022990"/>
    </source>
</evidence>
<dbReference type="Pfam" id="PF00441">
    <property type="entry name" value="Acyl-CoA_dh_1"/>
    <property type="match status" value="1"/>
</dbReference>
<keyword evidence="11" id="KW-0496">Mitochondrion</keyword>
<keyword evidence="9" id="KW-0007">Acetylation</keyword>
<comment type="catalytic activity">
    <reaction evidence="13">
        <text>decanoyl-CoA + oxidized [electron-transfer flavoprotein] + H(+) = (2E)-decenoyl-CoA + reduced [electron-transfer flavoprotein]</text>
        <dbReference type="Rhea" id="RHEA:48176"/>
        <dbReference type="Rhea" id="RHEA-COMP:10685"/>
        <dbReference type="Rhea" id="RHEA-COMP:10686"/>
        <dbReference type="ChEBI" id="CHEBI:15378"/>
        <dbReference type="ChEBI" id="CHEBI:57692"/>
        <dbReference type="ChEBI" id="CHEBI:58307"/>
        <dbReference type="ChEBI" id="CHEBI:61406"/>
        <dbReference type="ChEBI" id="CHEBI:61430"/>
    </reaction>
    <physiologicalReaction direction="left-to-right" evidence="13">
        <dbReference type="Rhea" id="RHEA:48177"/>
    </physiologicalReaction>
</comment>
<dbReference type="InterPro" id="IPR036250">
    <property type="entry name" value="AcylCo_DH-like_C"/>
</dbReference>
<evidence type="ECO:0000256" key="5">
    <source>
        <dbReference type="ARBA" id="ARBA00022630"/>
    </source>
</evidence>
<dbReference type="InterPro" id="IPR006091">
    <property type="entry name" value="Acyl-CoA_Oxase/DH_mid-dom"/>
</dbReference>
<comment type="cofactor">
    <cofactor evidence="1 31">
        <name>FAD</name>
        <dbReference type="ChEBI" id="CHEBI:57692"/>
    </cofactor>
</comment>
<dbReference type="InterPro" id="IPR046373">
    <property type="entry name" value="Acyl-CoA_Oxase/DH_mid-dom_sf"/>
</dbReference>
<dbReference type="PANTHER" id="PTHR43884:SF9">
    <property type="entry name" value="COMPLEX I ASSEMBLY FACTOR ACAD9, MITOCHONDRIAL"/>
    <property type="match status" value="1"/>
</dbReference>
<evidence type="ECO:0000256" key="10">
    <source>
        <dbReference type="ARBA" id="ARBA00023002"/>
    </source>
</evidence>
<evidence type="ECO:0000256" key="4">
    <source>
        <dbReference type="ARBA" id="ARBA00022553"/>
    </source>
</evidence>
<dbReference type="GO" id="GO:0050660">
    <property type="term" value="F:flavin adenine dinucleotide binding"/>
    <property type="evidence" value="ECO:0007669"/>
    <property type="project" value="InterPro"/>
</dbReference>
<dbReference type="Proteomes" id="UP000789390">
    <property type="component" value="Unassembled WGS sequence"/>
</dbReference>
<evidence type="ECO:0000256" key="3">
    <source>
        <dbReference type="ARBA" id="ARBA00009347"/>
    </source>
</evidence>
<comment type="catalytic activity">
    <reaction evidence="17">
        <text>eicosanoyl-CoA + oxidized [electron-transfer flavoprotein] + H(+) = (2E)-eicosenoyl-CoA + reduced [electron-transfer flavoprotein]</text>
        <dbReference type="Rhea" id="RHEA:47236"/>
        <dbReference type="Rhea" id="RHEA-COMP:10685"/>
        <dbReference type="Rhea" id="RHEA-COMP:10686"/>
        <dbReference type="ChEBI" id="CHEBI:15378"/>
        <dbReference type="ChEBI" id="CHEBI:57380"/>
        <dbReference type="ChEBI" id="CHEBI:57692"/>
        <dbReference type="ChEBI" id="CHEBI:58307"/>
        <dbReference type="ChEBI" id="CHEBI:74691"/>
    </reaction>
    <physiologicalReaction direction="left-to-right" evidence="17">
        <dbReference type="Rhea" id="RHEA:47237"/>
    </physiologicalReaction>
</comment>
<comment type="catalytic activity">
    <reaction evidence="15">
        <text>oxidized [electron-transfer flavoprotein] + (9Z)-octadecenoyl-CoA + H(+) = (2E,9Z)-octadecadienoyl-CoA + reduced [electron-transfer flavoprotein]</text>
        <dbReference type="Rhea" id="RHEA:47300"/>
        <dbReference type="Rhea" id="RHEA-COMP:10685"/>
        <dbReference type="Rhea" id="RHEA-COMP:10686"/>
        <dbReference type="ChEBI" id="CHEBI:15378"/>
        <dbReference type="ChEBI" id="CHEBI:57387"/>
        <dbReference type="ChEBI" id="CHEBI:57692"/>
        <dbReference type="ChEBI" id="CHEBI:58307"/>
        <dbReference type="ChEBI" id="CHEBI:77553"/>
    </reaction>
    <physiologicalReaction direction="left-to-right" evidence="15">
        <dbReference type="Rhea" id="RHEA:47301"/>
    </physiologicalReaction>
</comment>
<dbReference type="FunFam" id="1.10.540.10:FF:000001">
    <property type="entry name" value="Very long-chain-specific acyl-CoA dehydrogenase, mitochondrial"/>
    <property type="match status" value="1"/>
</dbReference>
<dbReference type="GO" id="GO:0003995">
    <property type="term" value="F:acyl-CoA dehydrogenase activity"/>
    <property type="evidence" value="ECO:0007669"/>
    <property type="project" value="InterPro"/>
</dbReference>
<feature type="domain" description="Acyl-CoA dehydrogenase/oxidase N-terminal" evidence="34">
    <location>
        <begin position="100"/>
        <end position="198"/>
    </location>
</feature>
<evidence type="ECO:0000256" key="12">
    <source>
        <dbReference type="ARBA" id="ARBA00023136"/>
    </source>
</evidence>
<evidence type="ECO:0000256" key="11">
    <source>
        <dbReference type="ARBA" id="ARBA00023128"/>
    </source>
</evidence>